<accession>U7V6A1</accession>
<organism evidence="2 3">
    <name type="scientific">Rothia aeria F0184</name>
    <dbReference type="NCBI Taxonomy" id="888019"/>
    <lineage>
        <taxon>Bacteria</taxon>
        <taxon>Bacillati</taxon>
        <taxon>Actinomycetota</taxon>
        <taxon>Actinomycetes</taxon>
        <taxon>Micrococcales</taxon>
        <taxon>Micrococcaceae</taxon>
        <taxon>Rothia</taxon>
    </lineage>
</organism>
<evidence type="ECO:0000313" key="2">
    <source>
        <dbReference type="EMBL" id="ERT67080.1"/>
    </source>
</evidence>
<dbReference type="AlphaFoldDB" id="U7V6A1"/>
<reference evidence="2 3" key="1">
    <citation type="submission" date="2013-08" db="EMBL/GenBank/DDBJ databases">
        <authorList>
            <person name="Weinstock G."/>
            <person name="Sodergren E."/>
            <person name="Wylie T."/>
            <person name="Fulton L."/>
            <person name="Fulton R."/>
            <person name="Fronick C."/>
            <person name="O'Laughlin M."/>
            <person name="Godfrey J."/>
            <person name="Miner T."/>
            <person name="Herter B."/>
            <person name="Appelbaum E."/>
            <person name="Cordes M."/>
            <person name="Lek S."/>
            <person name="Wollam A."/>
            <person name="Pepin K.H."/>
            <person name="Palsikar V.B."/>
            <person name="Mitreva M."/>
            <person name="Wilson R.K."/>
        </authorList>
    </citation>
    <scope>NUCLEOTIDE SEQUENCE [LARGE SCALE GENOMIC DNA]</scope>
    <source>
        <strain evidence="2 3">F0184</strain>
    </source>
</reference>
<sequence length="60" mass="7000">MALYRERPSPDMRQPLGCKLRVRWRRQGGREMEDKRVRSKKVRRLAGVQGGVPRIVSAPQ</sequence>
<evidence type="ECO:0000256" key="1">
    <source>
        <dbReference type="SAM" id="MobiDB-lite"/>
    </source>
</evidence>
<name>U7V6A1_9MICC</name>
<dbReference type="PATRIC" id="fig|888019.4.peg.419"/>
<comment type="caution">
    <text evidence="2">The sequence shown here is derived from an EMBL/GenBank/DDBJ whole genome shotgun (WGS) entry which is preliminary data.</text>
</comment>
<dbReference type="Proteomes" id="UP000017174">
    <property type="component" value="Unassembled WGS sequence"/>
</dbReference>
<proteinExistence type="predicted"/>
<evidence type="ECO:0000313" key="3">
    <source>
        <dbReference type="Proteomes" id="UP000017174"/>
    </source>
</evidence>
<feature type="region of interest" description="Disordered" evidence="1">
    <location>
        <begin position="27"/>
        <end position="60"/>
    </location>
</feature>
<protein>
    <submittedName>
        <fullName evidence="2">Uncharacterized protein</fullName>
    </submittedName>
</protein>
<gene>
    <name evidence="2" type="ORF">HMPREF0742_00487</name>
</gene>
<dbReference type="HOGENOM" id="CLU_2938921_0_0_11"/>
<dbReference type="EMBL" id="AXZG01000015">
    <property type="protein sequence ID" value="ERT67080.1"/>
    <property type="molecule type" value="Genomic_DNA"/>
</dbReference>